<dbReference type="eggNOG" id="COG2049">
    <property type="taxonomic scope" value="Bacteria"/>
</dbReference>
<dbReference type="PANTHER" id="PTHR34698:SF2">
    <property type="entry name" value="5-OXOPROLINASE SUBUNIT B"/>
    <property type="match status" value="1"/>
</dbReference>
<dbReference type="Proteomes" id="UP000030300">
    <property type="component" value="Chromosome"/>
</dbReference>
<dbReference type="EC" id="3.5.1.54" evidence="1"/>
<dbReference type="Gene3D" id="3.30.1360.40">
    <property type="match status" value="1"/>
</dbReference>
<evidence type="ECO:0000313" key="1">
    <source>
        <dbReference type="EMBL" id="AIY17089.1"/>
    </source>
</evidence>
<dbReference type="Pfam" id="PF02682">
    <property type="entry name" value="CT_C_D"/>
    <property type="match status" value="1"/>
</dbReference>
<sequence length="213" mass="22315">MRLLPYGDRGLLVELAGTAEVVACTDAVRADPAAAALLLDVVPGARSVLLVARPGIPLDRLRSVVPDEMVVESPASRPFRPVRRAGAEIRVAVVYDGPDLAEVARQTGLSEAEVVAAHTGTPWRVAFGGFAPGFAYLVGGDPRLRVPRRAEPRTTVPAGSVGLAGEFSGVYPRASPGGWQLIGRTDVVLWDLDREPPALLAAGATVRFVAVPA</sequence>
<proteinExistence type="predicted"/>
<reference evidence="1 2" key="1">
    <citation type="journal article" date="2015" name="Genome Announc.">
        <title>Complete Genome Sequence of Steroid-Transforming Nocardioides simplex VKM Ac-2033D.</title>
        <authorList>
            <person name="Shtratnikova V.Y."/>
            <person name="Schelkunov M.I."/>
            <person name="Pekov Y.A."/>
            <person name="Fokina V.V."/>
            <person name="Logacheva M.D."/>
            <person name="Sokolov S.L."/>
            <person name="Bragin E.Y."/>
            <person name="Ashapkin V.V."/>
            <person name="Donova M.V."/>
        </authorList>
    </citation>
    <scope>NUCLEOTIDE SEQUENCE [LARGE SCALE GENOMIC DNA]</scope>
    <source>
        <strain evidence="1 2">VKM Ac-2033D</strain>
    </source>
</reference>
<dbReference type="GeneID" id="96609350"/>
<protein>
    <submittedName>
        <fullName evidence="1">Allophanate hydrolase 2 subunit 1</fullName>
        <ecNumber evidence="1">3.5.1.54</ecNumber>
    </submittedName>
</protein>
<dbReference type="InterPro" id="IPR029000">
    <property type="entry name" value="Cyclophilin-like_dom_sf"/>
</dbReference>
<dbReference type="Gene3D" id="2.40.100.10">
    <property type="entry name" value="Cyclophilin-like"/>
    <property type="match status" value="1"/>
</dbReference>
<dbReference type="OrthoDB" id="9778567at2"/>
<name>A0A0A1DIH2_NOCSI</name>
<evidence type="ECO:0000313" key="2">
    <source>
        <dbReference type="Proteomes" id="UP000030300"/>
    </source>
</evidence>
<dbReference type="STRING" id="2045.KR76_10640"/>
<dbReference type="HOGENOM" id="CLU_020207_0_1_11"/>
<dbReference type="KEGG" id="psim:KR76_10640"/>
<dbReference type="PANTHER" id="PTHR34698">
    <property type="entry name" value="5-OXOPROLINASE SUBUNIT B"/>
    <property type="match status" value="1"/>
</dbReference>
<keyword evidence="2" id="KW-1185">Reference proteome</keyword>
<dbReference type="SUPFAM" id="SSF50891">
    <property type="entry name" value="Cyclophilin-like"/>
    <property type="match status" value="1"/>
</dbReference>
<dbReference type="SMART" id="SM00796">
    <property type="entry name" value="AHS1"/>
    <property type="match status" value="1"/>
</dbReference>
<accession>A0A0A1DIH2</accession>
<dbReference type="AlphaFoldDB" id="A0A0A1DIH2"/>
<dbReference type="RefSeq" id="WP_038678154.1">
    <property type="nucleotide sequence ID" value="NZ_BJMC01000008.1"/>
</dbReference>
<gene>
    <name evidence="1" type="ORF">KR76_10640</name>
</gene>
<dbReference type="InterPro" id="IPR010016">
    <property type="entry name" value="PxpB"/>
</dbReference>
<dbReference type="InterPro" id="IPR003833">
    <property type="entry name" value="CT_C_D"/>
</dbReference>
<keyword evidence="1" id="KW-0378">Hydrolase</keyword>
<organism evidence="1 2">
    <name type="scientific">Nocardioides simplex</name>
    <name type="common">Arthrobacter simplex</name>
    <dbReference type="NCBI Taxonomy" id="2045"/>
    <lineage>
        <taxon>Bacteria</taxon>
        <taxon>Bacillati</taxon>
        <taxon>Actinomycetota</taxon>
        <taxon>Actinomycetes</taxon>
        <taxon>Propionibacteriales</taxon>
        <taxon>Nocardioidaceae</taxon>
        <taxon>Pimelobacter</taxon>
    </lineage>
</organism>
<dbReference type="EMBL" id="CP009896">
    <property type="protein sequence ID" value="AIY17089.1"/>
    <property type="molecule type" value="Genomic_DNA"/>
</dbReference>
<dbReference type="GO" id="GO:0004039">
    <property type="term" value="F:allophanate hydrolase activity"/>
    <property type="evidence" value="ECO:0007669"/>
    <property type="project" value="UniProtKB-EC"/>
</dbReference>